<proteinExistence type="predicted"/>
<protein>
    <submittedName>
        <fullName evidence="2">Uncharacterized protein</fullName>
    </submittedName>
</protein>
<dbReference type="AlphaFoldDB" id="A0AA89QEM4"/>
<feature type="region of interest" description="Disordered" evidence="1">
    <location>
        <begin position="1"/>
        <end position="62"/>
    </location>
</feature>
<sequence>MVAPWWDSRGGALVTGREGDSGATALGGKPTDPGAPVTDEAIANGTIPAKNGGFQPPAVRIG</sequence>
<evidence type="ECO:0000313" key="3">
    <source>
        <dbReference type="Proteomes" id="UP000579531"/>
    </source>
</evidence>
<evidence type="ECO:0000313" key="2">
    <source>
        <dbReference type="EMBL" id="MBB5814385.1"/>
    </source>
</evidence>
<evidence type="ECO:0000256" key="1">
    <source>
        <dbReference type="SAM" id="MobiDB-lite"/>
    </source>
</evidence>
<dbReference type="EMBL" id="JACHLX010000001">
    <property type="protein sequence ID" value="MBB5814385.1"/>
    <property type="molecule type" value="Genomic_DNA"/>
</dbReference>
<reference evidence="2 3" key="1">
    <citation type="submission" date="2020-08" db="EMBL/GenBank/DDBJ databases">
        <title>Sequencing the genomes of 1000 actinobacteria strains.</title>
        <authorList>
            <person name="Klenk H.-P."/>
        </authorList>
    </citation>
    <scope>NUCLEOTIDE SEQUENCE [LARGE SCALE GENOMIC DNA]</scope>
    <source>
        <strain evidence="2 3">DSM 40129</strain>
    </source>
</reference>
<name>A0AA89QEM4_STRCU</name>
<organism evidence="2 3">
    <name type="scientific">Streptomyces collinus</name>
    <dbReference type="NCBI Taxonomy" id="42684"/>
    <lineage>
        <taxon>Bacteria</taxon>
        <taxon>Bacillati</taxon>
        <taxon>Actinomycetota</taxon>
        <taxon>Actinomycetes</taxon>
        <taxon>Kitasatosporales</taxon>
        <taxon>Streptomycetaceae</taxon>
        <taxon>Streptomyces</taxon>
    </lineage>
</organism>
<comment type="caution">
    <text evidence="2">The sequence shown here is derived from an EMBL/GenBank/DDBJ whole genome shotgun (WGS) entry which is preliminary data.</text>
</comment>
<accession>A0AA89QEM4</accession>
<keyword evidence="3" id="KW-1185">Reference proteome</keyword>
<gene>
    <name evidence="2" type="ORF">HNR72_005413</name>
</gene>
<dbReference type="Proteomes" id="UP000579531">
    <property type="component" value="Unassembled WGS sequence"/>
</dbReference>